<reference evidence="2" key="1">
    <citation type="journal article" date="2014" name="Proc. Natl. Acad. Sci. U.S.A.">
        <title>Extensive sampling of basidiomycete genomes demonstrates inadequacy of the white-rot/brown-rot paradigm for wood decay fungi.</title>
        <authorList>
            <person name="Riley R."/>
            <person name="Salamov A.A."/>
            <person name="Brown D.W."/>
            <person name="Nagy L.G."/>
            <person name="Floudas D."/>
            <person name="Held B.W."/>
            <person name="Levasseur A."/>
            <person name="Lombard V."/>
            <person name="Morin E."/>
            <person name="Otillar R."/>
            <person name="Lindquist E.A."/>
            <person name="Sun H."/>
            <person name="LaButti K.M."/>
            <person name="Schmutz J."/>
            <person name="Jabbour D."/>
            <person name="Luo H."/>
            <person name="Baker S.E."/>
            <person name="Pisabarro A.G."/>
            <person name="Walton J.D."/>
            <person name="Blanchette R.A."/>
            <person name="Henrissat B."/>
            <person name="Martin F."/>
            <person name="Cullen D."/>
            <person name="Hibbett D.S."/>
            <person name="Grigoriev I.V."/>
        </authorList>
    </citation>
    <scope>NUCLEOTIDE SEQUENCE [LARGE SCALE GENOMIC DNA]</scope>
    <source>
        <strain evidence="2">MUCL 33604</strain>
    </source>
</reference>
<dbReference type="Proteomes" id="UP000027265">
    <property type="component" value="Unassembled WGS sequence"/>
</dbReference>
<organism evidence="1 2">
    <name type="scientific">Jaapia argillacea MUCL 33604</name>
    <dbReference type="NCBI Taxonomy" id="933084"/>
    <lineage>
        <taxon>Eukaryota</taxon>
        <taxon>Fungi</taxon>
        <taxon>Dikarya</taxon>
        <taxon>Basidiomycota</taxon>
        <taxon>Agaricomycotina</taxon>
        <taxon>Agaricomycetes</taxon>
        <taxon>Agaricomycetidae</taxon>
        <taxon>Jaapiales</taxon>
        <taxon>Jaapiaceae</taxon>
        <taxon>Jaapia</taxon>
    </lineage>
</organism>
<gene>
    <name evidence="1" type="ORF">JAAARDRAFT_500481</name>
</gene>
<dbReference type="AlphaFoldDB" id="A0A067PA42"/>
<dbReference type="EMBL" id="KL197746">
    <property type="protein sequence ID" value="KDQ51634.1"/>
    <property type="molecule type" value="Genomic_DNA"/>
</dbReference>
<accession>A0A067PA42</accession>
<dbReference type="HOGENOM" id="CLU_633208_0_0_1"/>
<evidence type="ECO:0000313" key="2">
    <source>
        <dbReference type="Proteomes" id="UP000027265"/>
    </source>
</evidence>
<proteinExistence type="predicted"/>
<name>A0A067PA42_9AGAM</name>
<sequence>MSVNATEIFLVDNYDVDRPKLSLRVIRKWVALAFSADPLCSTTFRRLIDRLVESSELSSTTDTTMYLFACLLGWKLAHENQPVPYIDDMLKRVMETDPLEHLNSWNRPTHDAALQSLRDIPSPSADSASSSTVTKAFSILRDVLSPFRGIWGDFCSRWIFTGIGNHSLSADSIPLRFISSRTRERLCGSLLCTFLIGKCNVSEVLQIASHDIECLQMIFRLLHTVTTTSDDVANRVVKLRSRLPTTAPSYSLSCLEDLNQWCTGIYRTPSRDKSAGFQVRGGHNHYMPCMSKFDSKVVHSPEILLGHQSFLRWTPISAIGSGIPRENIVRVARDRDRRVTFISGTPDQASSTITVSAVAGDPETWAPSQTTPSHVLTCCSFNGRRPDVYWYNCGTRRLVDAFTLEELETPSWMWSENVSCPVWECGFWWKQIP</sequence>
<dbReference type="InParanoid" id="A0A067PA42"/>
<evidence type="ECO:0000313" key="1">
    <source>
        <dbReference type="EMBL" id="KDQ51634.1"/>
    </source>
</evidence>
<keyword evidence="2" id="KW-1185">Reference proteome</keyword>
<protein>
    <submittedName>
        <fullName evidence="1">Uncharacterized protein</fullName>
    </submittedName>
</protein>